<accession>A0A4Q7ZBM9</accession>
<keyword evidence="4" id="KW-1185">Reference proteome</keyword>
<comment type="caution">
    <text evidence="3">The sequence shown here is derived from an EMBL/GenBank/DDBJ whole genome shotgun (WGS) entry which is preliminary data.</text>
</comment>
<gene>
    <name evidence="3" type="ORF">EV700_0494</name>
</gene>
<evidence type="ECO:0000313" key="4">
    <source>
        <dbReference type="Proteomes" id="UP000292423"/>
    </source>
</evidence>
<name>A0A4Q7ZBM9_9GAMM</name>
<reference evidence="3 4" key="1">
    <citation type="submission" date="2019-02" db="EMBL/GenBank/DDBJ databases">
        <title>Genomic Encyclopedia of Type Strains, Phase IV (KMG-IV): sequencing the most valuable type-strain genomes for metagenomic binning, comparative biology and taxonomic classification.</title>
        <authorList>
            <person name="Goeker M."/>
        </authorList>
    </citation>
    <scope>NUCLEOTIDE SEQUENCE [LARGE SCALE GENOMIC DNA]</scope>
    <source>
        <strain evidence="3 4">DSM 105135</strain>
    </source>
</reference>
<feature type="domain" description="DUF4124" evidence="2">
    <location>
        <begin position="38"/>
        <end position="91"/>
    </location>
</feature>
<feature type="compositionally biased region" description="Basic and acidic residues" evidence="1">
    <location>
        <begin position="46"/>
        <end position="77"/>
    </location>
</feature>
<dbReference type="OrthoDB" id="6079871at2"/>
<feature type="region of interest" description="Disordered" evidence="1">
    <location>
        <begin position="34"/>
        <end position="123"/>
    </location>
</feature>
<proteinExistence type="predicted"/>
<evidence type="ECO:0000313" key="3">
    <source>
        <dbReference type="EMBL" id="RZU47531.1"/>
    </source>
</evidence>
<dbReference type="Proteomes" id="UP000292423">
    <property type="component" value="Unassembled WGS sequence"/>
</dbReference>
<evidence type="ECO:0000259" key="2">
    <source>
        <dbReference type="Pfam" id="PF13511"/>
    </source>
</evidence>
<feature type="compositionally biased region" description="Basic and acidic residues" evidence="1">
    <location>
        <begin position="86"/>
        <end position="105"/>
    </location>
</feature>
<dbReference type="Pfam" id="PF13511">
    <property type="entry name" value="DUF4124"/>
    <property type="match status" value="1"/>
</dbReference>
<dbReference type="InterPro" id="IPR025392">
    <property type="entry name" value="DUF4124"/>
</dbReference>
<sequence length="123" mass="13734">MSSGAKLALVALVAGLAAAGWIKRQEIKDWAAAPEQRPAVSQDVYSWRDKDGTVHYGDRNGRKDGRRVDVDTSKIGRLEPLPEPPKPVEEAPKEHYLQKMGREMQEQQAKARQAQMDKAIDGR</sequence>
<protein>
    <submittedName>
        <fullName evidence="3">Uncharacterized protein DUF4124</fullName>
    </submittedName>
</protein>
<dbReference type="RefSeq" id="WP_130410766.1">
    <property type="nucleotide sequence ID" value="NZ_SHKX01000010.1"/>
</dbReference>
<dbReference type="EMBL" id="SHKX01000010">
    <property type="protein sequence ID" value="RZU47531.1"/>
    <property type="molecule type" value="Genomic_DNA"/>
</dbReference>
<evidence type="ECO:0000256" key="1">
    <source>
        <dbReference type="SAM" id="MobiDB-lite"/>
    </source>
</evidence>
<dbReference type="AlphaFoldDB" id="A0A4Q7ZBM9"/>
<organism evidence="3 4">
    <name type="scientific">Fluviicoccus keumensis</name>
    <dbReference type="NCBI Taxonomy" id="1435465"/>
    <lineage>
        <taxon>Bacteria</taxon>
        <taxon>Pseudomonadati</taxon>
        <taxon>Pseudomonadota</taxon>
        <taxon>Gammaproteobacteria</taxon>
        <taxon>Moraxellales</taxon>
        <taxon>Moraxellaceae</taxon>
        <taxon>Fluviicoccus</taxon>
    </lineage>
</organism>